<dbReference type="InterPro" id="IPR050571">
    <property type="entry name" value="Class-IV_PLP-Dep_Aminotrnsfr"/>
</dbReference>
<dbReference type="PANTHER" id="PTHR42743:SF13">
    <property type="entry name" value="P-LOOP CONTAINING NUCLEOSIDE TRIPHOSPHATE HYDROLASE PROTEIN"/>
    <property type="match status" value="1"/>
</dbReference>
<dbReference type="NCBIfam" id="NF006734">
    <property type="entry name" value="PRK09266.1"/>
    <property type="match status" value="1"/>
</dbReference>
<keyword evidence="3" id="KW-1185">Reference proteome</keyword>
<dbReference type="InterPro" id="IPR043132">
    <property type="entry name" value="BCAT-like_C"/>
</dbReference>
<dbReference type="Gene3D" id="3.30.470.10">
    <property type="match status" value="1"/>
</dbReference>
<dbReference type="EMBL" id="BOMG01000064">
    <property type="protein sequence ID" value="GID56850.1"/>
    <property type="molecule type" value="Genomic_DNA"/>
</dbReference>
<dbReference type="SUPFAM" id="SSF56752">
    <property type="entry name" value="D-aminoacid aminotransferase-like PLP-dependent enzymes"/>
    <property type="match status" value="1"/>
</dbReference>
<evidence type="ECO:0000313" key="3">
    <source>
        <dbReference type="Proteomes" id="UP000612282"/>
    </source>
</evidence>
<comment type="caution">
    <text evidence="2">The sequence shown here is derived from an EMBL/GenBank/DDBJ whole genome shotgun (WGS) entry which is preliminary data.</text>
</comment>
<evidence type="ECO:0000313" key="2">
    <source>
        <dbReference type="EMBL" id="GID56850.1"/>
    </source>
</evidence>
<dbReference type="InterPro" id="IPR001544">
    <property type="entry name" value="Aminotrans_IV"/>
</dbReference>
<reference evidence="2 3" key="1">
    <citation type="submission" date="2021-01" db="EMBL/GenBank/DDBJ databases">
        <title>Whole genome shotgun sequence of Actinoplanes couchii NBRC 106145.</title>
        <authorList>
            <person name="Komaki H."/>
            <person name="Tamura T."/>
        </authorList>
    </citation>
    <scope>NUCLEOTIDE SEQUENCE [LARGE SCALE GENOMIC DNA]</scope>
    <source>
        <strain evidence="2 3">NBRC 106145</strain>
    </source>
</reference>
<sequence>MTVMESLALTNYGHFTTMLVEDGRVRGLRLHLDRLVADCATMFAAELPTGLVRQRIREAIADRTGPVVARVTITDPGLSLARPSGPAQPQVLVTIRPHAPTGPPLRVRSTVYTRDVPGVKHTGLLGPLYERRRAQLDGWDDALFTDADASISEGVTWNIGFLDGDTLIWPEADALPGVTARLLAGAYDGPQRTEPVGLSRLPGLTAAFATNAATGVRPIAAADATRFDIAHPALEALRRRYESIVPEEI</sequence>
<organism evidence="2 3">
    <name type="scientific">Actinoplanes couchii</name>
    <dbReference type="NCBI Taxonomy" id="403638"/>
    <lineage>
        <taxon>Bacteria</taxon>
        <taxon>Bacillati</taxon>
        <taxon>Actinomycetota</taxon>
        <taxon>Actinomycetes</taxon>
        <taxon>Micromonosporales</taxon>
        <taxon>Micromonosporaceae</taxon>
        <taxon>Actinoplanes</taxon>
    </lineage>
</organism>
<name>A0ABQ3XEK2_9ACTN</name>
<dbReference type="InterPro" id="IPR036038">
    <property type="entry name" value="Aminotransferase-like"/>
</dbReference>
<dbReference type="PANTHER" id="PTHR42743">
    <property type="entry name" value="AMINO-ACID AMINOTRANSFERASE"/>
    <property type="match status" value="1"/>
</dbReference>
<dbReference type="Pfam" id="PF01063">
    <property type="entry name" value="Aminotran_4"/>
    <property type="match status" value="1"/>
</dbReference>
<gene>
    <name evidence="2" type="ORF">Aco03nite_052540</name>
</gene>
<protein>
    <recommendedName>
        <fullName evidence="4">Aminotransferase class IV</fullName>
    </recommendedName>
</protein>
<dbReference type="RefSeq" id="WP_203798822.1">
    <property type="nucleotide sequence ID" value="NZ_BAAAQE010000094.1"/>
</dbReference>
<dbReference type="Proteomes" id="UP000612282">
    <property type="component" value="Unassembled WGS sequence"/>
</dbReference>
<dbReference type="InterPro" id="IPR043131">
    <property type="entry name" value="BCAT-like_N"/>
</dbReference>
<comment type="similarity">
    <text evidence="1">Belongs to the class-IV pyridoxal-phosphate-dependent aminotransferase family.</text>
</comment>
<accession>A0ABQ3XEK2</accession>
<dbReference type="Gene3D" id="3.20.10.10">
    <property type="entry name" value="D-amino Acid Aminotransferase, subunit A, domain 2"/>
    <property type="match status" value="1"/>
</dbReference>
<evidence type="ECO:0000256" key="1">
    <source>
        <dbReference type="ARBA" id="ARBA00009320"/>
    </source>
</evidence>
<evidence type="ECO:0008006" key="4">
    <source>
        <dbReference type="Google" id="ProtNLM"/>
    </source>
</evidence>
<proteinExistence type="inferred from homology"/>